<name>A0A109J4C5_9HYPH</name>
<comment type="caution">
    <text evidence="2">The sequence shown here is derived from an EMBL/GenBank/DDBJ whole genome shotgun (WGS) entry which is preliminary data.</text>
</comment>
<dbReference type="Proteomes" id="UP000068164">
    <property type="component" value="Unassembled WGS sequence"/>
</dbReference>
<protein>
    <recommendedName>
        <fullName evidence="4">Helix-turn-helix domain-containing protein</fullName>
    </recommendedName>
</protein>
<keyword evidence="3" id="KW-1185">Reference proteome</keyword>
<feature type="compositionally biased region" description="Low complexity" evidence="1">
    <location>
        <begin position="146"/>
        <end position="155"/>
    </location>
</feature>
<organism evidence="2 3">
    <name type="scientific">Rhizobium altiplani</name>
    <dbReference type="NCBI Taxonomy" id="1864509"/>
    <lineage>
        <taxon>Bacteria</taxon>
        <taxon>Pseudomonadati</taxon>
        <taxon>Pseudomonadota</taxon>
        <taxon>Alphaproteobacteria</taxon>
        <taxon>Hyphomicrobiales</taxon>
        <taxon>Rhizobiaceae</taxon>
        <taxon>Rhizobium/Agrobacterium group</taxon>
        <taxon>Rhizobium</taxon>
    </lineage>
</organism>
<dbReference type="EMBL" id="LNCD01000137">
    <property type="protein sequence ID" value="KWV42116.1"/>
    <property type="molecule type" value="Genomic_DNA"/>
</dbReference>
<evidence type="ECO:0008006" key="4">
    <source>
        <dbReference type="Google" id="ProtNLM"/>
    </source>
</evidence>
<reference evidence="2 3" key="1">
    <citation type="submission" date="2015-11" db="EMBL/GenBank/DDBJ databases">
        <title>Draft Genome Sequence of the Strain BR 10423 (Rhizobium sp.) isolated from nodules of Mimosa pudica.</title>
        <authorList>
            <person name="Barauna A.C."/>
            <person name="Zilli J.E."/>
            <person name="Simoes-Araujo J.L."/>
            <person name="Reis V.M."/>
            <person name="James E.K."/>
            <person name="Reis F.B.Jr."/>
            <person name="Rouws L.F."/>
            <person name="Passos S.R."/>
            <person name="Gois S.R."/>
        </authorList>
    </citation>
    <scope>NUCLEOTIDE SEQUENCE [LARGE SCALE GENOMIC DNA]</scope>
    <source>
        <strain evidence="2 3">BR10423</strain>
    </source>
</reference>
<dbReference type="Pfam" id="PF13730">
    <property type="entry name" value="HTH_36"/>
    <property type="match status" value="1"/>
</dbReference>
<proteinExistence type="predicted"/>
<evidence type="ECO:0000313" key="2">
    <source>
        <dbReference type="EMBL" id="KWV42116.1"/>
    </source>
</evidence>
<dbReference type="InterPro" id="IPR036388">
    <property type="entry name" value="WH-like_DNA-bd_sf"/>
</dbReference>
<evidence type="ECO:0000313" key="3">
    <source>
        <dbReference type="Proteomes" id="UP000068164"/>
    </source>
</evidence>
<dbReference type="AlphaFoldDB" id="A0A109J4C5"/>
<accession>A0A109J4C5</accession>
<sequence length="388" mass="43093">MIMSRLFKMNLGGCNRKLLAVRLADFADDEGRGIYPGIKRLSDETELSERTIQRLLAEFVQEGILVVVREATGRPGVTTAYDFDLAKLFTYKAGSTGDGVSPVTDDRGVTNEQETGDTGDVDGCQGVTRTVIEPPLEPSSEREGARAGSGEGQSAVIEDRRKVDRDFKLWYRHWPTSLSDSEPAARKAWDALSADERASCIQRTPAFINAVKAIKGKFTFSSVYLSSKAWEKLDDPKSEVALPAVHNPFSRAWMAGLLAELLKAPSQNMPVPTTFQQQQLRAGGDAAEAVRRDRLQKYGWPRVNTMFTQAYDRKGVTVRPDLAALSEAFGRVDTALLQRWQAAFERRGWPWLPNTGHEWFFFPAGEPEQAITDFNDAIARERGNDDAA</sequence>
<dbReference type="Gene3D" id="1.10.10.10">
    <property type="entry name" value="Winged helix-like DNA-binding domain superfamily/Winged helix DNA-binding domain"/>
    <property type="match status" value="1"/>
</dbReference>
<feature type="region of interest" description="Disordered" evidence="1">
    <location>
        <begin position="97"/>
        <end position="157"/>
    </location>
</feature>
<gene>
    <name evidence="2" type="ORF">AS026_21135</name>
</gene>
<dbReference type="RefSeq" id="WP_062374741.1">
    <property type="nucleotide sequence ID" value="NZ_LNCD01000137.1"/>
</dbReference>
<evidence type="ECO:0000256" key="1">
    <source>
        <dbReference type="SAM" id="MobiDB-lite"/>
    </source>
</evidence>